<gene>
    <name evidence="1" type="ORF">AKJ37_05925</name>
</gene>
<dbReference type="EMBL" id="LHXR01000104">
    <property type="protein sequence ID" value="KXA96144.1"/>
    <property type="molecule type" value="Genomic_DNA"/>
</dbReference>
<organism evidence="1 2">
    <name type="scientific">candidate division MSBL1 archaeon SCGC-AAA259I09</name>
    <dbReference type="NCBI Taxonomy" id="1698267"/>
    <lineage>
        <taxon>Archaea</taxon>
        <taxon>Methanobacteriati</taxon>
        <taxon>Methanobacteriota</taxon>
        <taxon>candidate division MSBL1</taxon>
    </lineage>
</organism>
<evidence type="ECO:0000313" key="2">
    <source>
        <dbReference type="Proteomes" id="UP000070463"/>
    </source>
</evidence>
<sequence>MRFWEVRFYKPGEKEEFFVGVDPIDGSVVKLERVLADEAAGENLPRDEAFNEARGFLIEQGYRPSKFRMVENSMKRRLNRVDYEFSWRRSGELENAPFEVEVGIQGGRVGT</sequence>
<accession>A0A133UPJ0</accession>
<feature type="non-terminal residue" evidence="1">
    <location>
        <position position="111"/>
    </location>
</feature>
<reference evidence="1 2" key="1">
    <citation type="journal article" date="2016" name="Sci. Rep.">
        <title>Metabolic traits of an uncultured archaeal lineage -MSBL1- from brine pools of the Red Sea.</title>
        <authorList>
            <person name="Mwirichia R."/>
            <person name="Alam I."/>
            <person name="Rashid M."/>
            <person name="Vinu M."/>
            <person name="Ba-Alawi W."/>
            <person name="Anthony Kamau A."/>
            <person name="Kamanda Ngugi D."/>
            <person name="Goker M."/>
            <person name="Klenk H.P."/>
            <person name="Bajic V."/>
            <person name="Stingl U."/>
        </authorList>
    </citation>
    <scope>NUCLEOTIDE SEQUENCE [LARGE SCALE GENOMIC DNA]</scope>
    <source>
        <strain evidence="1">SCGC-AAA259I09</strain>
    </source>
</reference>
<name>A0A133UPJ0_9EURY</name>
<dbReference type="Proteomes" id="UP000070463">
    <property type="component" value="Unassembled WGS sequence"/>
</dbReference>
<protein>
    <submittedName>
        <fullName evidence="1">Uncharacterized protein</fullName>
    </submittedName>
</protein>
<comment type="caution">
    <text evidence="1">The sequence shown here is derived from an EMBL/GenBank/DDBJ whole genome shotgun (WGS) entry which is preliminary data.</text>
</comment>
<dbReference type="AlphaFoldDB" id="A0A133UPJ0"/>
<evidence type="ECO:0000313" key="1">
    <source>
        <dbReference type="EMBL" id="KXA96144.1"/>
    </source>
</evidence>
<proteinExistence type="predicted"/>
<keyword evidence="2" id="KW-1185">Reference proteome</keyword>